<organism evidence="2 3">
    <name type="scientific">Sistotremastrum niveocremeum HHB9708</name>
    <dbReference type="NCBI Taxonomy" id="1314777"/>
    <lineage>
        <taxon>Eukaryota</taxon>
        <taxon>Fungi</taxon>
        <taxon>Dikarya</taxon>
        <taxon>Basidiomycota</taxon>
        <taxon>Agaricomycotina</taxon>
        <taxon>Agaricomycetes</taxon>
        <taxon>Sistotremastrales</taxon>
        <taxon>Sistotremastraceae</taxon>
        <taxon>Sertulicium</taxon>
        <taxon>Sertulicium niveocremeum</taxon>
    </lineage>
</organism>
<name>A0A164Q564_9AGAM</name>
<reference evidence="2 3" key="1">
    <citation type="journal article" date="2016" name="Mol. Biol. Evol.">
        <title>Comparative Genomics of Early-Diverging Mushroom-Forming Fungi Provides Insights into the Origins of Lignocellulose Decay Capabilities.</title>
        <authorList>
            <person name="Nagy L.G."/>
            <person name="Riley R."/>
            <person name="Tritt A."/>
            <person name="Adam C."/>
            <person name="Daum C."/>
            <person name="Floudas D."/>
            <person name="Sun H."/>
            <person name="Yadav J.S."/>
            <person name="Pangilinan J."/>
            <person name="Larsson K.H."/>
            <person name="Matsuura K."/>
            <person name="Barry K."/>
            <person name="Labutti K."/>
            <person name="Kuo R."/>
            <person name="Ohm R.A."/>
            <person name="Bhattacharya S.S."/>
            <person name="Shirouzu T."/>
            <person name="Yoshinaga Y."/>
            <person name="Martin F.M."/>
            <person name="Grigoriev I.V."/>
            <person name="Hibbett D.S."/>
        </authorList>
    </citation>
    <scope>NUCLEOTIDE SEQUENCE [LARGE SCALE GENOMIC DNA]</scope>
    <source>
        <strain evidence="2 3">HHB9708</strain>
    </source>
</reference>
<protein>
    <submittedName>
        <fullName evidence="2">Uncharacterized protein</fullName>
    </submittedName>
</protein>
<accession>A0A164Q564</accession>
<dbReference type="EMBL" id="KV419428">
    <property type="protein sequence ID" value="KZS89336.1"/>
    <property type="molecule type" value="Genomic_DNA"/>
</dbReference>
<feature type="compositionally biased region" description="Polar residues" evidence="1">
    <location>
        <begin position="49"/>
        <end position="72"/>
    </location>
</feature>
<gene>
    <name evidence="2" type="ORF">SISNIDRAFT_228486</name>
</gene>
<feature type="region of interest" description="Disordered" evidence="1">
    <location>
        <begin position="47"/>
        <end position="112"/>
    </location>
</feature>
<sequence length="302" mass="33010">MQNPAGENPNTLPTASHEVQPHLSITSPHLNRPRIVVERMAQGPLPVQTVASPNQSTALAPPESTSPTTTLVDSEGLPQGSPLSDNLSASPQSSSLYHEPGLEFSSDQTNPYPAEPCAVPSEREIMMLDFTDEVMRPIILHGQILWHAVWKETGGHPMTFDDNETLLSPHSHVLESGDNIFKQFVTDILLLSQPPDIFERPESPDIAAVTAALLDLLTSPEISGYLGGLVGLHLFFAKMKDRQEPSSGKLSQAFTAAFGWFARLHDGNLAIMEPFMKLVVEQGMKTLIAHGVFIPNVRIRFD</sequence>
<feature type="region of interest" description="Disordered" evidence="1">
    <location>
        <begin position="1"/>
        <end position="31"/>
    </location>
</feature>
<feature type="compositionally biased region" description="Polar residues" evidence="1">
    <location>
        <begin position="81"/>
        <end position="96"/>
    </location>
</feature>
<evidence type="ECO:0000256" key="1">
    <source>
        <dbReference type="SAM" id="MobiDB-lite"/>
    </source>
</evidence>
<proteinExistence type="predicted"/>
<feature type="compositionally biased region" description="Polar residues" evidence="1">
    <location>
        <begin position="1"/>
        <end position="14"/>
    </location>
</feature>
<evidence type="ECO:0000313" key="3">
    <source>
        <dbReference type="Proteomes" id="UP000076722"/>
    </source>
</evidence>
<keyword evidence="3" id="KW-1185">Reference proteome</keyword>
<evidence type="ECO:0000313" key="2">
    <source>
        <dbReference type="EMBL" id="KZS89336.1"/>
    </source>
</evidence>
<dbReference type="AlphaFoldDB" id="A0A164Q564"/>
<dbReference type="Proteomes" id="UP000076722">
    <property type="component" value="Unassembled WGS sequence"/>
</dbReference>